<reference evidence="3 4" key="1">
    <citation type="submission" date="2016-07" db="EMBL/GenBank/DDBJ databases">
        <title>Complete genome sequence of the Lentzea guizhouensis DHS C013.</title>
        <authorList>
            <person name="Cao C."/>
        </authorList>
    </citation>
    <scope>NUCLEOTIDE SEQUENCE [LARGE SCALE GENOMIC DNA]</scope>
    <source>
        <strain evidence="3 4">DHS C013</strain>
    </source>
</reference>
<name>A0A1B2HU25_9PSEU</name>
<dbReference type="Gene3D" id="3.10.180.10">
    <property type="entry name" value="2,3-Dihydroxybiphenyl 1,2-Dioxygenase, domain 1"/>
    <property type="match status" value="1"/>
</dbReference>
<dbReference type="PANTHER" id="PTHR40265:SF1">
    <property type="entry name" value="GLYOXALASE-LIKE DOMAIN-CONTAINING PROTEIN"/>
    <property type="match status" value="1"/>
</dbReference>
<dbReference type="SUPFAM" id="SSF54593">
    <property type="entry name" value="Glyoxalase/Bleomycin resistance protein/Dihydroxybiphenyl dioxygenase"/>
    <property type="match status" value="1"/>
</dbReference>
<dbReference type="EMBL" id="CP016793">
    <property type="protein sequence ID" value="ANZ41234.1"/>
    <property type="molecule type" value="Genomic_DNA"/>
</dbReference>
<dbReference type="OrthoDB" id="3227561at2"/>
<dbReference type="STRING" id="1586287.BBK82_39965"/>
<gene>
    <name evidence="3" type="ORF">BBK82_39965</name>
</gene>
<feature type="compositionally biased region" description="Polar residues" evidence="1">
    <location>
        <begin position="198"/>
        <end position="209"/>
    </location>
</feature>
<dbReference type="Proteomes" id="UP000093053">
    <property type="component" value="Chromosome"/>
</dbReference>
<sequence>MIDHLVYAVADLEAGVDEFEQLFGVRAAGGGQHIGLGTHNRLLALGPHTYLELIAPDPAQPEPALPRPFGVDGMRGPGLVGWALTVEDVDQARATAITNGFDPGPAIDGQRRTPEGGLITWRLTTNALQGGVIPFLVSWGDTPSPATTAPQGLTLRHFHVEHPDDIAPQLRALGTDVQTQRGPEPALTARISGPRGTHTLSTWSTPEPR</sequence>
<evidence type="ECO:0000313" key="4">
    <source>
        <dbReference type="Proteomes" id="UP000093053"/>
    </source>
</evidence>
<dbReference type="KEGG" id="led:BBK82_39965"/>
<dbReference type="PANTHER" id="PTHR40265">
    <property type="entry name" value="BLL2707 PROTEIN"/>
    <property type="match status" value="1"/>
</dbReference>
<dbReference type="AlphaFoldDB" id="A0A1B2HU25"/>
<evidence type="ECO:0000256" key="1">
    <source>
        <dbReference type="SAM" id="MobiDB-lite"/>
    </source>
</evidence>
<feature type="domain" description="Glyoxalase-like" evidence="2">
    <location>
        <begin position="2"/>
        <end position="165"/>
    </location>
</feature>
<proteinExistence type="predicted"/>
<evidence type="ECO:0000259" key="2">
    <source>
        <dbReference type="Pfam" id="PF13468"/>
    </source>
</evidence>
<evidence type="ECO:0000313" key="3">
    <source>
        <dbReference type="EMBL" id="ANZ41234.1"/>
    </source>
</evidence>
<accession>A0A1B2HU25</accession>
<dbReference type="InterPro" id="IPR025870">
    <property type="entry name" value="Glyoxalase-like_dom"/>
</dbReference>
<organism evidence="3 4">
    <name type="scientific">Lentzea guizhouensis</name>
    <dbReference type="NCBI Taxonomy" id="1586287"/>
    <lineage>
        <taxon>Bacteria</taxon>
        <taxon>Bacillati</taxon>
        <taxon>Actinomycetota</taxon>
        <taxon>Actinomycetes</taxon>
        <taxon>Pseudonocardiales</taxon>
        <taxon>Pseudonocardiaceae</taxon>
        <taxon>Lentzea</taxon>
    </lineage>
</organism>
<keyword evidence="4" id="KW-1185">Reference proteome</keyword>
<dbReference type="Pfam" id="PF13468">
    <property type="entry name" value="Glyoxalase_3"/>
    <property type="match status" value="1"/>
</dbReference>
<feature type="region of interest" description="Disordered" evidence="1">
    <location>
        <begin position="176"/>
        <end position="209"/>
    </location>
</feature>
<dbReference type="RefSeq" id="WP_065919571.1">
    <property type="nucleotide sequence ID" value="NZ_CP016793.1"/>
</dbReference>
<dbReference type="InterPro" id="IPR029068">
    <property type="entry name" value="Glyas_Bleomycin-R_OHBP_Dase"/>
</dbReference>
<protein>
    <recommendedName>
        <fullName evidence="2">Glyoxalase-like domain-containing protein</fullName>
    </recommendedName>
</protein>